<dbReference type="PROSITE" id="PS00622">
    <property type="entry name" value="HTH_LUXR_1"/>
    <property type="match status" value="1"/>
</dbReference>
<evidence type="ECO:0000256" key="3">
    <source>
        <dbReference type="ARBA" id="ARBA00023125"/>
    </source>
</evidence>
<accession>A0A561BVP4</accession>
<evidence type="ECO:0000256" key="1">
    <source>
        <dbReference type="ARBA" id="ARBA00022553"/>
    </source>
</evidence>
<protein>
    <submittedName>
        <fullName evidence="8">LuxR family two component transcriptional regulator</fullName>
    </submittedName>
</protein>
<feature type="domain" description="HTH luxR-type" evidence="6">
    <location>
        <begin position="146"/>
        <end position="209"/>
    </location>
</feature>
<dbReference type="OrthoDB" id="9808843at2"/>
<dbReference type="InterPro" id="IPR016032">
    <property type="entry name" value="Sig_transdc_resp-reg_C-effctor"/>
</dbReference>
<keyword evidence="2" id="KW-0805">Transcription regulation</keyword>
<dbReference type="PROSITE" id="PS50110">
    <property type="entry name" value="RESPONSE_REGULATORY"/>
    <property type="match status" value="1"/>
</dbReference>
<dbReference type="GO" id="GO:0000160">
    <property type="term" value="P:phosphorelay signal transduction system"/>
    <property type="evidence" value="ECO:0007669"/>
    <property type="project" value="InterPro"/>
</dbReference>
<dbReference type="PANTHER" id="PTHR43214">
    <property type="entry name" value="TWO-COMPONENT RESPONSE REGULATOR"/>
    <property type="match status" value="1"/>
</dbReference>
<organism evidence="8 9">
    <name type="scientific">Kribbella amoyensis</name>
    <dbReference type="NCBI Taxonomy" id="996641"/>
    <lineage>
        <taxon>Bacteria</taxon>
        <taxon>Bacillati</taxon>
        <taxon>Actinomycetota</taxon>
        <taxon>Actinomycetes</taxon>
        <taxon>Propionibacteriales</taxon>
        <taxon>Kribbellaceae</taxon>
        <taxon>Kribbella</taxon>
    </lineage>
</organism>
<dbReference type="GO" id="GO:0006355">
    <property type="term" value="P:regulation of DNA-templated transcription"/>
    <property type="evidence" value="ECO:0007669"/>
    <property type="project" value="InterPro"/>
</dbReference>
<dbReference type="SUPFAM" id="SSF52172">
    <property type="entry name" value="CheY-like"/>
    <property type="match status" value="1"/>
</dbReference>
<keyword evidence="3" id="KW-0238">DNA-binding</keyword>
<dbReference type="InterPro" id="IPR011006">
    <property type="entry name" value="CheY-like_superfamily"/>
</dbReference>
<dbReference type="Pfam" id="PF00196">
    <property type="entry name" value="GerE"/>
    <property type="match status" value="1"/>
</dbReference>
<dbReference type="AlphaFoldDB" id="A0A561BVP4"/>
<dbReference type="InterPro" id="IPR000792">
    <property type="entry name" value="Tscrpt_reg_LuxR_C"/>
</dbReference>
<evidence type="ECO:0000259" key="6">
    <source>
        <dbReference type="PROSITE" id="PS50043"/>
    </source>
</evidence>
<sequence length="217" mass="22997">MTETVRVLVVDDHPVVRSGLIGMLAVTEDIEVVAEAGDGEEALAQVAATNPDVVLMDLRMPRRDGVSATGAIVSTYPSTKVLVLTTYDTDTDILHAVEAGAAGYLLKDTPHAELLEGIRAASRGETVLAPPVAARLMNRLRTPAPPAAAQPSPRELEVLAAVARGLSNAEIGRELFIGEATVKTHLQRLFTKLEVDDRTRAVTVAIERGLLPSPGAR</sequence>
<dbReference type="InterPro" id="IPR039420">
    <property type="entry name" value="WalR-like"/>
</dbReference>
<dbReference type="GO" id="GO:0003677">
    <property type="term" value="F:DNA binding"/>
    <property type="evidence" value="ECO:0007669"/>
    <property type="project" value="UniProtKB-KW"/>
</dbReference>
<dbReference type="Proteomes" id="UP000318380">
    <property type="component" value="Unassembled WGS sequence"/>
</dbReference>
<name>A0A561BVP4_9ACTN</name>
<dbReference type="CDD" id="cd17535">
    <property type="entry name" value="REC_NarL-like"/>
    <property type="match status" value="1"/>
</dbReference>
<dbReference type="Pfam" id="PF00072">
    <property type="entry name" value="Response_reg"/>
    <property type="match status" value="1"/>
</dbReference>
<evidence type="ECO:0000259" key="7">
    <source>
        <dbReference type="PROSITE" id="PS50110"/>
    </source>
</evidence>
<dbReference type="CDD" id="cd06170">
    <property type="entry name" value="LuxR_C_like"/>
    <property type="match status" value="1"/>
</dbReference>
<keyword evidence="4" id="KW-0804">Transcription</keyword>
<dbReference type="PANTHER" id="PTHR43214:SF24">
    <property type="entry name" value="TRANSCRIPTIONAL REGULATORY PROTEIN NARL-RELATED"/>
    <property type="match status" value="1"/>
</dbReference>
<gene>
    <name evidence="8" type="ORF">FB561_4107</name>
</gene>
<dbReference type="PRINTS" id="PR00038">
    <property type="entry name" value="HTHLUXR"/>
</dbReference>
<evidence type="ECO:0000313" key="8">
    <source>
        <dbReference type="EMBL" id="TWD82956.1"/>
    </source>
</evidence>
<reference evidence="8 9" key="1">
    <citation type="submission" date="2019-06" db="EMBL/GenBank/DDBJ databases">
        <title>Sequencing the genomes of 1000 actinobacteria strains.</title>
        <authorList>
            <person name="Klenk H.-P."/>
        </authorList>
    </citation>
    <scope>NUCLEOTIDE SEQUENCE [LARGE SCALE GENOMIC DNA]</scope>
    <source>
        <strain evidence="8 9">DSM 24683</strain>
    </source>
</reference>
<evidence type="ECO:0000313" key="9">
    <source>
        <dbReference type="Proteomes" id="UP000318380"/>
    </source>
</evidence>
<dbReference type="SMART" id="SM00448">
    <property type="entry name" value="REC"/>
    <property type="match status" value="1"/>
</dbReference>
<comment type="caution">
    <text evidence="8">The sequence shown here is derived from an EMBL/GenBank/DDBJ whole genome shotgun (WGS) entry which is preliminary data.</text>
</comment>
<dbReference type="SUPFAM" id="SSF46894">
    <property type="entry name" value="C-terminal effector domain of the bipartite response regulators"/>
    <property type="match status" value="1"/>
</dbReference>
<evidence type="ECO:0000256" key="4">
    <source>
        <dbReference type="ARBA" id="ARBA00023163"/>
    </source>
</evidence>
<feature type="modified residue" description="4-aspartylphosphate" evidence="5">
    <location>
        <position position="57"/>
    </location>
</feature>
<dbReference type="RefSeq" id="WP_145808910.1">
    <property type="nucleotide sequence ID" value="NZ_VIVK01000001.1"/>
</dbReference>
<dbReference type="InterPro" id="IPR058245">
    <property type="entry name" value="NreC/VraR/RcsB-like_REC"/>
</dbReference>
<dbReference type="PROSITE" id="PS50043">
    <property type="entry name" value="HTH_LUXR_2"/>
    <property type="match status" value="1"/>
</dbReference>
<dbReference type="SMART" id="SM00421">
    <property type="entry name" value="HTH_LUXR"/>
    <property type="match status" value="1"/>
</dbReference>
<dbReference type="EMBL" id="VIVK01000001">
    <property type="protein sequence ID" value="TWD82956.1"/>
    <property type="molecule type" value="Genomic_DNA"/>
</dbReference>
<evidence type="ECO:0000256" key="2">
    <source>
        <dbReference type="ARBA" id="ARBA00023015"/>
    </source>
</evidence>
<evidence type="ECO:0000256" key="5">
    <source>
        <dbReference type="PROSITE-ProRule" id="PRU00169"/>
    </source>
</evidence>
<dbReference type="Gene3D" id="3.40.50.2300">
    <property type="match status" value="1"/>
</dbReference>
<proteinExistence type="predicted"/>
<keyword evidence="9" id="KW-1185">Reference proteome</keyword>
<feature type="domain" description="Response regulatory" evidence="7">
    <location>
        <begin position="6"/>
        <end position="122"/>
    </location>
</feature>
<dbReference type="InterPro" id="IPR001789">
    <property type="entry name" value="Sig_transdc_resp-reg_receiver"/>
</dbReference>
<keyword evidence="1 5" id="KW-0597">Phosphoprotein</keyword>